<name>A0A2G9UJT4_TELCI</name>
<accession>A0A2G9UJT4</accession>
<sequence>MMHGLAKRAMKPPHHPTVKASADVHGFYSDPDSNYGCNNTGKILPYARSLDFDNVMNVTIHEHPGQRLEEYGEFGGFLAATAQMRAYAVISFTIVAASPIIILYFKHLILRELHNSIDERSERIKSISKVFVKALTAQAMVPLCCYLPIGLLFNMSKAYQWDLVIVEYLLAGIAALPCCLLSAEFRTTAYPSFVLLPPAELRIFMPDEKLDVVEDYEYELSDIEIQQLKEHNQRRVKRVVALVAVLMTLLALGLVTMSLALGNRIDMMDKYLVNGPAILTDQRPIRPKDLCTI</sequence>
<gene>
    <name evidence="2" type="ORF">TELCIR_08158</name>
</gene>
<evidence type="ECO:0000313" key="3">
    <source>
        <dbReference type="Proteomes" id="UP000230423"/>
    </source>
</evidence>
<proteinExistence type="predicted"/>
<dbReference type="InterPro" id="IPR019421">
    <property type="entry name" value="7TM_GPCR_serpentine_rcpt_Srd"/>
</dbReference>
<evidence type="ECO:0008006" key="4">
    <source>
        <dbReference type="Google" id="ProtNLM"/>
    </source>
</evidence>
<dbReference type="OrthoDB" id="5858503at2759"/>
<feature type="transmembrane region" description="Helical" evidence="1">
    <location>
        <begin position="86"/>
        <end position="109"/>
    </location>
</feature>
<organism evidence="2 3">
    <name type="scientific">Teladorsagia circumcincta</name>
    <name type="common">Brown stomach worm</name>
    <name type="synonym">Ostertagia circumcincta</name>
    <dbReference type="NCBI Taxonomy" id="45464"/>
    <lineage>
        <taxon>Eukaryota</taxon>
        <taxon>Metazoa</taxon>
        <taxon>Ecdysozoa</taxon>
        <taxon>Nematoda</taxon>
        <taxon>Chromadorea</taxon>
        <taxon>Rhabditida</taxon>
        <taxon>Rhabditina</taxon>
        <taxon>Rhabditomorpha</taxon>
        <taxon>Strongyloidea</taxon>
        <taxon>Trichostrongylidae</taxon>
        <taxon>Teladorsagia</taxon>
    </lineage>
</organism>
<dbReference type="AlphaFoldDB" id="A0A2G9UJT4"/>
<dbReference type="Proteomes" id="UP000230423">
    <property type="component" value="Unassembled WGS sequence"/>
</dbReference>
<keyword evidence="1" id="KW-0812">Transmembrane</keyword>
<keyword evidence="1" id="KW-0472">Membrane</keyword>
<dbReference type="EMBL" id="KZ346434">
    <property type="protein sequence ID" value="PIO70002.1"/>
    <property type="molecule type" value="Genomic_DNA"/>
</dbReference>
<evidence type="ECO:0000313" key="2">
    <source>
        <dbReference type="EMBL" id="PIO70002.1"/>
    </source>
</evidence>
<feature type="transmembrane region" description="Helical" evidence="1">
    <location>
        <begin position="239"/>
        <end position="261"/>
    </location>
</feature>
<reference evidence="2 3" key="1">
    <citation type="submission" date="2015-09" db="EMBL/GenBank/DDBJ databases">
        <title>Draft genome of the parasitic nematode Teladorsagia circumcincta isolate WARC Sus (inbred).</title>
        <authorList>
            <person name="Mitreva M."/>
        </authorList>
    </citation>
    <scope>NUCLEOTIDE SEQUENCE [LARGE SCALE GENOMIC DNA]</scope>
    <source>
        <strain evidence="2 3">S</strain>
    </source>
</reference>
<keyword evidence="3" id="KW-1185">Reference proteome</keyword>
<keyword evidence="1" id="KW-1133">Transmembrane helix</keyword>
<feature type="transmembrane region" description="Helical" evidence="1">
    <location>
        <begin position="165"/>
        <end position="183"/>
    </location>
</feature>
<feature type="transmembrane region" description="Helical" evidence="1">
    <location>
        <begin position="130"/>
        <end position="153"/>
    </location>
</feature>
<protein>
    <recommendedName>
        <fullName evidence="4">G protein-coupled receptor</fullName>
    </recommendedName>
</protein>
<evidence type="ECO:0000256" key="1">
    <source>
        <dbReference type="SAM" id="Phobius"/>
    </source>
</evidence>
<dbReference type="Pfam" id="PF10317">
    <property type="entry name" value="7TM_GPCR_Srd"/>
    <property type="match status" value="1"/>
</dbReference>